<dbReference type="Proteomes" id="UP000214353">
    <property type="component" value="Segment"/>
</dbReference>
<dbReference type="Pfam" id="PF05214">
    <property type="entry name" value="Baculo_p33"/>
    <property type="match status" value="1"/>
</dbReference>
<dbReference type="InterPro" id="IPR007879">
    <property type="entry name" value="Baculo_p33"/>
</dbReference>
<accession>Q0N421</accession>
<dbReference type="RefSeq" id="YP_717618.1">
    <property type="nucleotide sequence ID" value="NC_008293.1"/>
</dbReference>
<sequence length="252" mass="30453">MIPLTPLLAEYKDSFFLFTFRHLDRMRVLKSKHLASILATELTYLYNIACIITYKEIQELEVEQLKEWALTLDDKFDLEHMKIVFHHKMHELNLRAFEPKNYSYTFTTIWNVIHFLALFTDDMVLNRQNLQYEFIVNHLRQLKAIYYNLFFKLDCAMCRDHYLNVKGFLIAAIERIEIWLNRERFGEEVKMVDAVLAADAAPNVLMKYGTLYTSMVFHNHINEYRWIQRNMKPPSNVQRMHWDEYKKLLKLQ</sequence>
<name>Q0N421_9ABAC</name>
<dbReference type="EMBL" id="DQ504428">
    <property type="protein sequence ID" value="ABF47422.1"/>
    <property type="molecule type" value="Genomic_DNA"/>
</dbReference>
<organism evidence="1 2">
    <name type="scientific">Clanis bilineata nucleopolyhedrovirus</name>
    <dbReference type="NCBI Taxonomy" id="1307957"/>
    <lineage>
        <taxon>Viruses</taxon>
        <taxon>Viruses incertae sedis</taxon>
        <taxon>Naldaviricetes</taxon>
        <taxon>Lefavirales</taxon>
        <taxon>Baculoviridae</taxon>
        <taxon>Alphabaculovirus</taxon>
        <taxon>Alphabaculovirus clabilineatae</taxon>
    </lineage>
</organism>
<reference evidence="1 2" key="1">
    <citation type="journal article" date="2009" name="BMC Genomics">
        <title>Genomic sequence, organization and characteristics of a new nucleopolyhedrovirus isolated from Clanis bilineata larva.</title>
        <authorList>
            <person name="Zhu S.Y."/>
            <person name="Yi J.P."/>
            <person name="Shen W.D."/>
            <person name="Wang L.Q."/>
            <person name="He H.G."/>
            <person name="Wang Y."/>
            <person name="Li B."/>
            <person name="Wang W.B."/>
        </authorList>
    </citation>
    <scope>NUCLEOTIDE SEQUENCE [LARGE SCALE GENOMIC DNA]</scope>
    <source>
        <strain evidence="1">DZ1</strain>
    </source>
</reference>
<evidence type="ECO:0000313" key="2">
    <source>
        <dbReference type="Proteomes" id="UP000214353"/>
    </source>
</evidence>
<evidence type="ECO:0000313" key="1">
    <source>
        <dbReference type="EMBL" id="ABF47422.1"/>
    </source>
</evidence>
<keyword evidence="2" id="KW-1185">Reference proteome</keyword>
<protein>
    <submittedName>
        <fullName evidence="1">Ac92-like protein</fullName>
    </submittedName>
</protein>
<dbReference type="KEGG" id="vg:5141884"/>
<dbReference type="OrthoDB" id="8905at10239"/>
<proteinExistence type="predicted"/>
<dbReference type="GeneID" id="5141884"/>